<dbReference type="HOGENOM" id="CLU_2239352_0_0_1"/>
<dbReference type="AlphaFoldDB" id="B4HDD8"/>
<keyword evidence="2" id="KW-1185">Reference proteome</keyword>
<sequence>MDVCVSEWLAKHTLQLKNCERHCNGNRHQPQAILDIEQHKSCAPTNHAPPSDPDTARSIVEGLFHDRLTTSVMSVAPHSNRTVMHTSKEVFFEDVECAASSITPN</sequence>
<protein>
    <submittedName>
        <fullName evidence="1">GL13181</fullName>
    </submittedName>
</protein>
<organism evidence="2">
    <name type="scientific">Drosophila persimilis</name>
    <name type="common">Fruit fly</name>
    <dbReference type="NCBI Taxonomy" id="7234"/>
    <lineage>
        <taxon>Eukaryota</taxon>
        <taxon>Metazoa</taxon>
        <taxon>Ecdysozoa</taxon>
        <taxon>Arthropoda</taxon>
        <taxon>Hexapoda</taxon>
        <taxon>Insecta</taxon>
        <taxon>Pterygota</taxon>
        <taxon>Neoptera</taxon>
        <taxon>Endopterygota</taxon>
        <taxon>Diptera</taxon>
        <taxon>Brachycera</taxon>
        <taxon>Muscomorpha</taxon>
        <taxon>Ephydroidea</taxon>
        <taxon>Drosophilidae</taxon>
        <taxon>Drosophila</taxon>
        <taxon>Sophophora</taxon>
    </lineage>
</organism>
<gene>
    <name evidence="1" type="primary">Dper\GL13181</name>
    <name evidence="1" type="ORF">Dper_GL13181</name>
</gene>
<evidence type="ECO:0000313" key="2">
    <source>
        <dbReference type="Proteomes" id="UP000008744"/>
    </source>
</evidence>
<proteinExistence type="predicted"/>
<name>B4HDD8_DROPE</name>
<dbReference type="EMBL" id="CH480127">
    <property type="protein sequence ID" value="EDW26390.1"/>
    <property type="molecule type" value="Genomic_DNA"/>
</dbReference>
<reference evidence="1 2" key="1">
    <citation type="journal article" date="2007" name="Nature">
        <title>Evolution of genes and genomes on the Drosophila phylogeny.</title>
        <authorList>
            <consortium name="Drosophila 12 Genomes Consortium"/>
            <person name="Clark A.G."/>
            <person name="Eisen M.B."/>
            <person name="Smith D.R."/>
            <person name="Bergman C.M."/>
            <person name="Oliver B."/>
            <person name="Markow T.A."/>
            <person name="Kaufman T.C."/>
            <person name="Kellis M."/>
            <person name="Gelbart W."/>
            <person name="Iyer V.N."/>
            <person name="Pollard D.A."/>
            <person name="Sackton T.B."/>
            <person name="Larracuente A.M."/>
            <person name="Singh N.D."/>
            <person name="Abad J.P."/>
            <person name="Abt D.N."/>
            <person name="Adryan B."/>
            <person name="Aguade M."/>
            <person name="Akashi H."/>
            <person name="Anderson W.W."/>
            <person name="Aquadro C.F."/>
            <person name="Ardell D.H."/>
            <person name="Arguello R."/>
            <person name="Artieri C.G."/>
            <person name="Barbash D.A."/>
            <person name="Barker D."/>
            <person name="Barsanti P."/>
            <person name="Batterham P."/>
            <person name="Batzoglou S."/>
            <person name="Begun D."/>
            <person name="Bhutkar A."/>
            <person name="Blanco E."/>
            <person name="Bosak S.A."/>
            <person name="Bradley R.K."/>
            <person name="Brand A.D."/>
            <person name="Brent M.R."/>
            <person name="Brooks A.N."/>
            <person name="Brown R.H."/>
            <person name="Butlin R.K."/>
            <person name="Caggese C."/>
            <person name="Calvi B.R."/>
            <person name="Bernardo de Carvalho A."/>
            <person name="Caspi A."/>
            <person name="Castrezana S."/>
            <person name="Celniker S.E."/>
            <person name="Chang J.L."/>
            <person name="Chapple C."/>
            <person name="Chatterji S."/>
            <person name="Chinwalla A."/>
            <person name="Civetta A."/>
            <person name="Clifton S.W."/>
            <person name="Comeron J.M."/>
            <person name="Costello J.C."/>
            <person name="Coyne J.A."/>
            <person name="Daub J."/>
            <person name="David R.G."/>
            <person name="Delcher A.L."/>
            <person name="Delehaunty K."/>
            <person name="Do C.B."/>
            <person name="Ebling H."/>
            <person name="Edwards K."/>
            <person name="Eickbush T."/>
            <person name="Evans J.D."/>
            <person name="Filipski A."/>
            <person name="Findeiss S."/>
            <person name="Freyhult E."/>
            <person name="Fulton L."/>
            <person name="Fulton R."/>
            <person name="Garcia A.C."/>
            <person name="Gardiner A."/>
            <person name="Garfield D.A."/>
            <person name="Garvin B.E."/>
            <person name="Gibson G."/>
            <person name="Gilbert D."/>
            <person name="Gnerre S."/>
            <person name="Godfrey J."/>
            <person name="Good R."/>
            <person name="Gotea V."/>
            <person name="Gravely B."/>
            <person name="Greenberg A.J."/>
            <person name="Griffiths-Jones S."/>
            <person name="Gross S."/>
            <person name="Guigo R."/>
            <person name="Gustafson E.A."/>
            <person name="Haerty W."/>
            <person name="Hahn M.W."/>
            <person name="Halligan D.L."/>
            <person name="Halpern A.L."/>
            <person name="Halter G.M."/>
            <person name="Han M.V."/>
            <person name="Heger A."/>
            <person name="Hillier L."/>
            <person name="Hinrichs A.S."/>
            <person name="Holmes I."/>
            <person name="Hoskins R.A."/>
            <person name="Hubisz M.J."/>
            <person name="Hultmark D."/>
            <person name="Huntley M.A."/>
            <person name="Jaffe D.B."/>
            <person name="Jagadeeshan S."/>
            <person name="Jeck W.R."/>
            <person name="Johnson J."/>
            <person name="Jones C.D."/>
            <person name="Jordan W.C."/>
            <person name="Karpen G.H."/>
            <person name="Kataoka E."/>
            <person name="Keightley P.D."/>
            <person name="Kheradpour P."/>
            <person name="Kirkness E.F."/>
            <person name="Koerich L.B."/>
            <person name="Kristiansen K."/>
            <person name="Kudrna D."/>
            <person name="Kulathinal R.J."/>
            <person name="Kumar S."/>
            <person name="Kwok R."/>
            <person name="Lander E."/>
            <person name="Langley C.H."/>
            <person name="Lapoint R."/>
            <person name="Lazzaro B.P."/>
            <person name="Lee S.J."/>
            <person name="Levesque L."/>
            <person name="Li R."/>
            <person name="Lin C.F."/>
            <person name="Lin M.F."/>
            <person name="Lindblad-Toh K."/>
            <person name="Llopart A."/>
            <person name="Long M."/>
            <person name="Low L."/>
            <person name="Lozovsky E."/>
            <person name="Lu J."/>
            <person name="Luo M."/>
            <person name="Machado C.A."/>
            <person name="Makalowski W."/>
            <person name="Marzo M."/>
            <person name="Matsuda M."/>
            <person name="Matzkin L."/>
            <person name="McAllister B."/>
            <person name="McBride C.S."/>
            <person name="McKernan B."/>
            <person name="McKernan K."/>
            <person name="Mendez-Lago M."/>
            <person name="Minx P."/>
            <person name="Mollenhauer M.U."/>
            <person name="Montooth K."/>
            <person name="Mount S.M."/>
            <person name="Mu X."/>
            <person name="Myers E."/>
            <person name="Negre B."/>
            <person name="Newfeld S."/>
            <person name="Nielsen R."/>
            <person name="Noor M.A."/>
            <person name="O'Grady P."/>
            <person name="Pachter L."/>
            <person name="Papaceit M."/>
            <person name="Parisi M.J."/>
            <person name="Parisi M."/>
            <person name="Parts L."/>
            <person name="Pedersen J.S."/>
            <person name="Pesole G."/>
            <person name="Phillippy A.M."/>
            <person name="Ponting C.P."/>
            <person name="Pop M."/>
            <person name="Porcelli D."/>
            <person name="Powell J.R."/>
            <person name="Prohaska S."/>
            <person name="Pruitt K."/>
            <person name="Puig M."/>
            <person name="Quesneville H."/>
            <person name="Ram K.R."/>
            <person name="Rand D."/>
            <person name="Rasmussen M.D."/>
            <person name="Reed L.K."/>
            <person name="Reenan R."/>
            <person name="Reily A."/>
            <person name="Remington K.A."/>
            <person name="Rieger T.T."/>
            <person name="Ritchie M.G."/>
            <person name="Robin C."/>
            <person name="Rogers Y.H."/>
            <person name="Rohde C."/>
            <person name="Rozas J."/>
            <person name="Rubenfield M.J."/>
            <person name="Ruiz A."/>
            <person name="Russo S."/>
            <person name="Salzberg S.L."/>
            <person name="Sanchez-Gracia A."/>
            <person name="Saranga D.J."/>
            <person name="Sato H."/>
            <person name="Schaeffer S.W."/>
            <person name="Schatz M.C."/>
            <person name="Schlenke T."/>
            <person name="Schwartz R."/>
            <person name="Segarra C."/>
            <person name="Singh R.S."/>
            <person name="Sirot L."/>
            <person name="Sirota M."/>
            <person name="Sisneros N.B."/>
            <person name="Smith C.D."/>
            <person name="Smith T.F."/>
            <person name="Spieth J."/>
            <person name="Stage D.E."/>
            <person name="Stark A."/>
            <person name="Stephan W."/>
            <person name="Strausberg R.L."/>
            <person name="Strempel S."/>
            <person name="Sturgill D."/>
            <person name="Sutton G."/>
            <person name="Sutton G.G."/>
            <person name="Tao W."/>
            <person name="Teichmann S."/>
            <person name="Tobari Y.N."/>
            <person name="Tomimura Y."/>
            <person name="Tsolas J.M."/>
            <person name="Valente V.L."/>
            <person name="Venter E."/>
            <person name="Venter J.C."/>
            <person name="Vicario S."/>
            <person name="Vieira F.G."/>
            <person name="Vilella A.J."/>
            <person name="Villasante A."/>
            <person name="Walenz B."/>
            <person name="Wang J."/>
            <person name="Wasserman M."/>
            <person name="Watts T."/>
            <person name="Wilson D."/>
            <person name="Wilson R.K."/>
            <person name="Wing R.A."/>
            <person name="Wolfner M.F."/>
            <person name="Wong A."/>
            <person name="Wong G.K."/>
            <person name="Wu C.I."/>
            <person name="Wu G."/>
            <person name="Yamamoto D."/>
            <person name="Yang H.P."/>
            <person name="Yang S.P."/>
            <person name="Yorke J.A."/>
            <person name="Yoshida K."/>
            <person name="Zdobnov E."/>
            <person name="Zhang P."/>
            <person name="Zhang Y."/>
            <person name="Zimin A.V."/>
            <person name="Baldwin J."/>
            <person name="Abdouelleil A."/>
            <person name="Abdulkadir J."/>
            <person name="Abebe A."/>
            <person name="Abera B."/>
            <person name="Abreu J."/>
            <person name="Acer S.C."/>
            <person name="Aftuck L."/>
            <person name="Alexander A."/>
            <person name="An P."/>
            <person name="Anderson E."/>
            <person name="Anderson S."/>
            <person name="Arachi H."/>
            <person name="Azer M."/>
            <person name="Bachantsang P."/>
            <person name="Barry A."/>
            <person name="Bayul T."/>
            <person name="Berlin A."/>
            <person name="Bessette D."/>
            <person name="Bloom T."/>
            <person name="Blye J."/>
            <person name="Boguslavskiy L."/>
            <person name="Bonnet C."/>
            <person name="Boukhgalter B."/>
            <person name="Bourzgui I."/>
            <person name="Brown A."/>
            <person name="Cahill P."/>
            <person name="Channer S."/>
            <person name="Cheshatsang Y."/>
            <person name="Chuda L."/>
            <person name="Citroen M."/>
            <person name="Collymore A."/>
            <person name="Cooke P."/>
            <person name="Costello M."/>
            <person name="D'Aco K."/>
            <person name="Daza R."/>
            <person name="De Haan G."/>
            <person name="DeGray S."/>
            <person name="DeMaso C."/>
            <person name="Dhargay N."/>
            <person name="Dooley K."/>
            <person name="Dooley E."/>
            <person name="Doricent M."/>
            <person name="Dorje P."/>
            <person name="Dorjee K."/>
            <person name="Dupes A."/>
            <person name="Elong R."/>
            <person name="Falk J."/>
            <person name="Farina A."/>
            <person name="Faro S."/>
            <person name="Ferguson D."/>
            <person name="Fisher S."/>
            <person name="Foley C.D."/>
            <person name="Franke A."/>
            <person name="Friedrich D."/>
            <person name="Gadbois L."/>
            <person name="Gearin G."/>
            <person name="Gearin C.R."/>
            <person name="Giannoukos G."/>
            <person name="Goode T."/>
            <person name="Graham J."/>
            <person name="Grandbois E."/>
            <person name="Grewal S."/>
            <person name="Gyaltsen K."/>
            <person name="Hafez N."/>
            <person name="Hagos B."/>
            <person name="Hall J."/>
            <person name="Henson C."/>
            <person name="Hollinger A."/>
            <person name="Honan T."/>
            <person name="Huard M.D."/>
            <person name="Hughes L."/>
            <person name="Hurhula B."/>
            <person name="Husby M.E."/>
            <person name="Kamat A."/>
            <person name="Kanga B."/>
            <person name="Kashin S."/>
            <person name="Khazanovich D."/>
            <person name="Kisner P."/>
            <person name="Lance K."/>
            <person name="Lara M."/>
            <person name="Lee W."/>
            <person name="Lennon N."/>
            <person name="Letendre F."/>
            <person name="LeVine R."/>
            <person name="Lipovsky A."/>
            <person name="Liu X."/>
            <person name="Liu J."/>
            <person name="Liu S."/>
            <person name="Lokyitsang T."/>
            <person name="Lokyitsang Y."/>
            <person name="Lubonja R."/>
            <person name="Lui A."/>
            <person name="MacDonald P."/>
            <person name="Magnisalis V."/>
            <person name="Maru K."/>
            <person name="Matthews C."/>
            <person name="McCusker W."/>
            <person name="McDonough S."/>
            <person name="Mehta T."/>
            <person name="Meldrim J."/>
            <person name="Meneus L."/>
            <person name="Mihai O."/>
            <person name="Mihalev A."/>
            <person name="Mihova T."/>
            <person name="Mittelman R."/>
            <person name="Mlenga V."/>
            <person name="Montmayeur A."/>
            <person name="Mulrain L."/>
            <person name="Navidi A."/>
            <person name="Naylor J."/>
            <person name="Negash T."/>
            <person name="Nguyen T."/>
            <person name="Nguyen N."/>
            <person name="Nicol R."/>
            <person name="Norbu C."/>
            <person name="Norbu N."/>
            <person name="Novod N."/>
            <person name="O'Neill B."/>
            <person name="Osman S."/>
            <person name="Markiewicz E."/>
            <person name="Oyono O.L."/>
            <person name="Patti C."/>
            <person name="Phunkhang P."/>
            <person name="Pierre F."/>
            <person name="Priest M."/>
            <person name="Raghuraman S."/>
            <person name="Rege F."/>
            <person name="Reyes R."/>
            <person name="Rise C."/>
            <person name="Rogov P."/>
            <person name="Ross K."/>
            <person name="Ryan E."/>
            <person name="Settipalli S."/>
            <person name="Shea T."/>
            <person name="Sherpa N."/>
            <person name="Shi L."/>
            <person name="Shih D."/>
            <person name="Sparrow T."/>
            <person name="Spaulding J."/>
            <person name="Stalker J."/>
            <person name="Stange-Thomann N."/>
            <person name="Stavropoulos S."/>
            <person name="Stone C."/>
            <person name="Strader C."/>
            <person name="Tesfaye S."/>
            <person name="Thomson T."/>
            <person name="Thoulutsang Y."/>
            <person name="Thoulutsang D."/>
            <person name="Topham K."/>
            <person name="Topping I."/>
            <person name="Tsamla T."/>
            <person name="Vassiliev H."/>
            <person name="Vo A."/>
            <person name="Wangchuk T."/>
            <person name="Wangdi T."/>
            <person name="Weiand M."/>
            <person name="Wilkinson J."/>
            <person name="Wilson A."/>
            <person name="Yadav S."/>
            <person name="Young G."/>
            <person name="Yu Q."/>
            <person name="Zembek L."/>
            <person name="Zhong D."/>
            <person name="Zimmer A."/>
            <person name="Zwirko Z."/>
            <person name="Jaffe D.B."/>
            <person name="Alvarez P."/>
            <person name="Brockman W."/>
            <person name="Butler J."/>
            <person name="Chin C."/>
            <person name="Gnerre S."/>
            <person name="Grabherr M."/>
            <person name="Kleber M."/>
            <person name="Mauceli E."/>
            <person name="MacCallum I."/>
        </authorList>
    </citation>
    <scope>NUCLEOTIDE SEQUENCE [LARGE SCALE GENOMIC DNA]</scope>
    <source>
        <strain evidence="2">MSH-3 / Tucson 14011-0111.49</strain>
    </source>
</reference>
<dbReference type="Proteomes" id="UP000008744">
    <property type="component" value="Unassembled WGS sequence"/>
</dbReference>
<evidence type="ECO:0000313" key="1">
    <source>
        <dbReference type="EMBL" id="EDW26390.1"/>
    </source>
</evidence>
<accession>B4HDD8</accession>